<evidence type="ECO:0000313" key="3">
    <source>
        <dbReference type="EMBL" id="QEY65173.1"/>
    </source>
</evidence>
<sequence>MEFILPWAERLEASPFGALMRESALFYPTANLLHLLGLVMLLGSMLLLDLRLLGLAREVPVQEASRRLTPIGIAGLLIQLVTGFCLFAADAGPLTGNWLLQLKLALVGVGIANALLFRACWARRLADWDLRPPLAGRLQVALSILTWCGVMSAGRLLAYV</sequence>
<accession>A0A5J6QRP6</accession>
<feature type="transmembrane region" description="Helical" evidence="1">
    <location>
        <begin position="95"/>
        <end position="117"/>
    </location>
</feature>
<evidence type="ECO:0000256" key="1">
    <source>
        <dbReference type="SAM" id="Phobius"/>
    </source>
</evidence>
<dbReference type="AlphaFoldDB" id="A0A5J6QRP6"/>
<protein>
    <recommendedName>
        <fullName evidence="2">DUF6644 domain-containing protein</fullName>
    </recommendedName>
</protein>
<dbReference type="Pfam" id="PF20349">
    <property type="entry name" value="DUF6644"/>
    <property type="match status" value="1"/>
</dbReference>
<proteinExistence type="predicted"/>
<name>A0A5J6QRP6_9GAMM</name>
<dbReference type="EMBL" id="CP043311">
    <property type="protein sequence ID" value="QEY65173.1"/>
    <property type="molecule type" value="Genomic_DNA"/>
</dbReference>
<feature type="domain" description="DUF6644" evidence="2">
    <location>
        <begin position="26"/>
        <end position="159"/>
    </location>
</feature>
<dbReference type="RefSeq" id="WP_151137502.1">
    <property type="nucleotide sequence ID" value="NZ_CP043311.1"/>
</dbReference>
<dbReference type="KEGG" id="plal:FXN65_25095"/>
<feature type="transmembrane region" description="Helical" evidence="1">
    <location>
        <begin position="68"/>
        <end position="89"/>
    </location>
</feature>
<dbReference type="Proteomes" id="UP000327179">
    <property type="component" value="Chromosome"/>
</dbReference>
<keyword evidence="1" id="KW-1133">Transmembrane helix</keyword>
<dbReference type="InterPro" id="IPR046586">
    <property type="entry name" value="DUF6644"/>
</dbReference>
<organism evidence="3 4">
    <name type="scientific">Metapseudomonas lalkuanensis</name>
    <dbReference type="NCBI Taxonomy" id="2604832"/>
    <lineage>
        <taxon>Bacteria</taxon>
        <taxon>Pseudomonadati</taxon>
        <taxon>Pseudomonadota</taxon>
        <taxon>Gammaproteobacteria</taxon>
        <taxon>Pseudomonadales</taxon>
        <taxon>Pseudomonadaceae</taxon>
        <taxon>Metapseudomonas</taxon>
    </lineage>
</organism>
<gene>
    <name evidence="3" type="ORF">FXN65_25095</name>
</gene>
<reference evidence="3 4" key="1">
    <citation type="submission" date="2019-08" db="EMBL/GenBank/DDBJ databases">
        <title>Whole-genome Sequencing of e-waste polymer degrading bacterium Pseudomonas sp. strain PE08.</title>
        <authorList>
            <person name="Kirdat K."/>
            <person name="Debbarma P."/>
            <person name="Narawade N."/>
            <person name="Suyal D."/>
            <person name="Thorat V."/>
            <person name="Shouche Y."/>
            <person name="Goel R."/>
            <person name="Yadav A."/>
        </authorList>
    </citation>
    <scope>NUCLEOTIDE SEQUENCE [LARGE SCALE GENOMIC DNA]</scope>
    <source>
        <strain evidence="3 4">PE08</strain>
    </source>
</reference>
<evidence type="ECO:0000259" key="2">
    <source>
        <dbReference type="Pfam" id="PF20349"/>
    </source>
</evidence>
<keyword evidence="1" id="KW-0812">Transmembrane</keyword>
<feature type="transmembrane region" description="Helical" evidence="1">
    <location>
        <begin position="25"/>
        <end position="48"/>
    </location>
</feature>
<keyword evidence="4" id="KW-1185">Reference proteome</keyword>
<keyword evidence="1" id="KW-0472">Membrane</keyword>
<evidence type="ECO:0000313" key="4">
    <source>
        <dbReference type="Proteomes" id="UP000327179"/>
    </source>
</evidence>